<name>A0A069QCZ1_HOYLO</name>
<dbReference type="HOGENOM" id="CLU_2992988_0_0_10"/>
<keyword evidence="2" id="KW-1185">Reference proteome</keyword>
<dbReference type="InterPro" id="IPR014710">
    <property type="entry name" value="RmlC-like_jellyroll"/>
</dbReference>
<dbReference type="AlphaFoldDB" id="A0A069QCZ1"/>
<accession>A0A069QCZ1</accession>
<sequence length="61" mass="6624">MDKPMSINLSQLHCFVIHICAGSKGTITDNDGNTVEMQTSDSILIPATTRHLKVEGVIELV</sequence>
<reference evidence="1 2" key="1">
    <citation type="submission" date="2013-08" db="EMBL/GenBank/DDBJ databases">
        <authorList>
            <person name="Weinstock G."/>
            <person name="Sodergren E."/>
            <person name="Wylie T."/>
            <person name="Fulton L."/>
            <person name="Fulton R."/>
            <person name="Fronick C."/>
            <person name="O'Laughlin M."/>
            <person name="Godfrey J."/>
            <person name="Miner T."/>
            <person name="Herter B."/>
            <person name="Appelbaum E."/>
            <person name="Cordes M."/>
            <person name="Lek S."/>
            <person name="Wollam A."/>
            <person name="Pepin K.H."/>
            <person name="Palsikar V.B."/>
            <person name="Mitreva M."/>
            <person name="Wilson R.K."/>
        </authorList>
    </citation>
    <scope>NUCLEOTIDE SEQUENCE [LARGE SCALE GENOMIC DNA]</scope>
    <source>
        <strain evidence="1 2">ATCC 15930</strain>
    </source>
</reference>
<protein>
    <submittedName>
        <fullName evidence="1">Uncharacterized protein</fullName>
    </submittedName>
</protein>
<organism evidence="1 2">
    <name type="scientific">Hoylesella loescheii DSM 19665 = JCM 12249 = ATCC 15930</name>
    <dbReference type="NCBI Taxonomy" id="1122985"/>
    <lineage>
        <taxon>Bacteria</taxon>
        <taxon>Pseudomonadati</taxon>
        <taxon>Bacteroidota</taxon>
        <taxon>Bacteroidia</taxon>
        <taxon>Bacteroidales</taxon>
        <taxon>Prevotellaceae</taxon>
        <taxon>Hoylesella</taxon>
    </lineage>
</organism>
<gene>
    <name evidence="1" type="ORF">HMPREF1991_03200</name>
</gene>
<proteinExistence type="predicted"/>
<evidence type="ECO:0000313" key="1">
    <source>
        <dbReference type="EMBL" id="KDR50758.1"/>
    </source>
</evidence>
<dbReference type="Gene3D" id="2.60.120.10">
    <property type="entry name" value="Jelly Rolls"/>
    <property type="match status" value="1"/>
</dbReference>
<dbReference type="EMBL" id="JNGW01000140">
    <property type="protein sequence ID" value="KDR50758.1"/>
    <property type="molecule type" value="Genomic_DNA"/>
</dbReference>
<dbReference type="Proteomes" id="UP000027442">
    <property type="component" value="Unassembled WGS sequence"/>
</dbReference>
<dbReference type="PATRIC" id="fig|1122985.7.peg.3315"/>
<comment type="caution">
    <text evidence="1">The sequence shown here is derived from an EMBL/GenBank/DDBJ whole genome shotgun (WGS) entry which is preliminary data.</text>
</comment>
<evidence type="ECO:0000313" key="2">
    <source>
        <dbReference type="Proteomes" id="UP000027442"/>
    </source>
</evidence>